<reference evidence="2 3" key="1">
    <citation type="submission" date="2019-03" db="EMBL/GenBank/DDBJ databases">
        <title>Rhodosporidium diobovatum UCD-FST 08-225 genome sequencing, assembly, and annotation.</title>
        <authorList>
            <person name="Fakankun I.U."/>
            <person name="Fristensky B."/>
            <person name="Levin D.B."/>
        </authorList>
    </citation>
    <scope>NUCLEOTIDE SEQUENCE [LARGE SCALE GENOMIC DNA]</scope>
    <source>
        <strain evidence="2 3">UCD-FST 08-225</strain>
    </source>
</reference>
<accession>A0A5C5G2E4</accession>
<name>A0A5C5G2E4_9BASI</name>
<dbReference type="EMBL" id="SOZI01000024">
    <property type="protein sequence ID" value="TNY22514.1"/>
    <property type="molecule type" value="Genomic_DNA"/>
</dbReference>
<dbReference type="Proteomes" id="UP000311382">
    <property type="component" value="Unassembled WGS sequence"/>
</dbReference>
<gene>
    <name evidence="2" type="ORF">DMC30DRAFT_392092</name>
</gene>
<evidence type="ECO:0008006" key="4">
    <source>
        <dbReference type="Google" id="ProtNLM"/>
    </source>
</evidence>
<evidence type="ECO:0000256" key="1">
    <source>
        <dbReference type="SAM" id="SignalP"/>
    </source>
</evidence>
<dbReference type="AlphaFoldDB" id="A0A5C5G2E4"/>
<feature type="signal peptide" evidence="1">
    <location>
        <begin position="1"/>
        <end position="19"/>
    </location>
</feature>
<sequence>MRRNRLYRVCLWVFVYAHASPCRVGCAGSVETRWGEMARGLDEEQRRGADTTAHDASGTISYAERVGLAPERRDSERVSEEREWL</sequence>
<keyword evidence="3" id="KW-1185">Reference proteome</keyword>
<comment type="caution">
    <text evidence="2">The sequence shown here is derived from an EMBL/GenBank/DDBJ whole genome shotgun (WGS) entry which is preliminary data.</text>
</comment>
<evidence type="ECO:0000313" key="3">
    <source>
        <dbReference type="Proteomes" id="UP000311382"/>
    </source>
</evidence>
<proteinExistence type="predicted"/>
<organism evidence="2 3">
    <name type="scientific">Rhodotorula diobovata</name>
    <dbReference type="NCBI Taxonomy" id="5288"/>
    <lineage>
        <taxon>Eukaryota</taxon>
        <taxon>Fungi</taxon>
        <taxon>Dikarya</taxon>
        <taxon>Basidiomycota</taxon>
        <taxon>Pucciniomycotina</taxon>
        <taxon>Microbotryomycetes</taxon>
        <taxon>Sporidiobolales</taxon>
        <taxon>Sporidiobolaceae</taxon>
        <taxon>Rhodotorula</taxon>
    </lineage>
</organism>
<keyword evidence="1" id="KW-0732">Signal</keyword>
<evidence type="ECO:0000313" key="2">
    <source>
        <dbReference type="EMBL" id="TNY22514.1"/>
    </source>
</evidence>
<protein>
    <recommendedName>
        <fullName evidence="4">Secreted protein</fullName>
    </recommendedName>
</protein>
<feature type="chain" id="PRO_5023109475" description="Secreted protein" evidence="1">
    <location>
        <begin position="20"/>
        <end position="85"/>
    </location>
</feature>